<reference evidence="2 3" key="1">
    <citation type="submission" date="2022-04" db="EMBL/GenBank/DDBJ databases">
        <title>Genome diversity in the genus Frankia.</title>
        <authorList>
            <person name="Carlos-Shanley C."/>
            <person name="Hahn D."/>
        </authorList>
    </citation>
    <scope>NUCLEOTIDE SEQUENCE [LARGE SCALE GENOMIC DNA]</scope>
    <source>
        <strain evidence="2 3">Ag45/Mut15</strain>
    </source>
</reference>
<dbReference type="Proteomes" id="UP001201873">
    <property type="component" value="Unassembled WGS sequence"/>
</dbReference>
<gene>
    <name evidence="2" type="ORF">MXD59_19455</name>
</gene>
<evidence type="ECO:0000313" key="3">
    <source>
        <dbReference type="Proteomes" id="UP001201873"/>
    </source>
</evidence>
<name>A0ABT0K2I2_9ACTN</name>
<dbReference type="EMBL" id="JALKFT010000023">
    <property type="protein sequence ID" value="MCK9877926.1"/>
    <property type="molecule type" value="Genomic_DNA"/>
</dbReference>
<keyword evidence="3" id="KW-1185">Reference proteome</keyword>
<dbReference type="InterPro" id="IPR055354">
    <property type="entry name" value="DUF7507"/>
</dbReference>
<feature type="domain" description="DUF7507" evidence="1">
    <location>
        <begin position="54"/>
        <end position="153"/>
    </location>
</feature>
<feature type="domain" description="DUF7507" evidence="1">
    <location>
        <begin position="279"/>
        <end position="376"/>
    </location>
</feature>
<organism evidence="2 3">
    <name type="scientific">Frankia umida</name>
    <dbReference type="NCBI Taxonomy" id="573489"/>
    <lineage>
        <taxon>Bacteria</taxon>
        <taxon>Bacillati</taxon>
        <taxon>Actinomycetota</taxon>
        <taxon>Actinomycetes</taxon>
        <taxon>Frankiales</taxon>
        <taxon>Frankiaceae</taxon>
        <taxon>Frankia</taxon>
    </lineage>
</organism>
<accession>A0ABT0K2I2</accession>
<dbReference type="Pfam" id="PF24346">
    <property type="entry name" value="DUF7507"/>
    <property type="match status" value="3"/>
</dbReference>
<evidence type="ECO:0000313" key="2">
    <source>
        <dbReference type="EMBL" id="MCK9877926.1"/>
    </source>
</evidence>
<feature type="domain" description="DUF7507" evidence="1">
    <location>
        <begin position="168"/>
        <end position="262"/>
    </location>
</feature>
<dbReference type="RefSeq" id="WP_248826093.1">
    <property type="nucleotide sequence ID" value="NZ_JALKFT010000023.1"/>
</dbReference>
<comment type="caution">
    <text evidence="2">The sequence shown here is derived from an EMBL/GenBank/DDBJ whole genome shotgun (WGS) entry which is preliminary data.</text>
</comment>
<protein>
    <recommendedName>
        <fullName evidence="1">DUF7507 domain-containing protein</fullName>
    </recommendedName>
</protein>
<proteinExistence type="predicted"/>
<sequence>MPALFSSDVLRWRPAARGRPARQVAGRALLAALLTLGLLATAGTSAMAAAPEDASISIAASVSPTEFTTNRTALTFTFVVTNTGTVPLTNVRVESFTAWYGLYTTCPRSTLDPGASMNCTAPYSASGRDFTLNQVFGAGQATGQPPSGPAVFSTWESARAYRSLFNDDIDLQKSAAQYRFTAAGQRLDYSYRITNNTDAPLTEVTVHDSYPGLSPVHCPTTTLAAGARIICTVSYLTTEEDVIRGQVSNYAYVSGVTPSGATYFSITQSVIVSKIGTSGLTVAKAVAPATFRGAGETLTYQYLLTNTGTFNALTNIAVLDPHPGTSPVRCAGTDLAPSESMICTATYVTTCADVAAGSITDIAAATATIEFGPQIASLPATATASYRPVLDVTRPFPPICLPVVHLPPVTVGPFPFPSIALPPWTIGNPAALALG</sequence>
<evidence type="ECO:0000259" key="1">
    <source>
        <dbReference type="Pfam" id="PF24346"/>
    </source>
</evidence>